<reference evidence="2 3" key="1">
    <citation type="submission" date="2015-01" db="EMBL/GenBank/DDBJ databases">
        <title>Evolution of Trichinella species and genotypes.</title>
        <authorList>
            <person name="Korhonen P.K."/>
            <person name="Edoardo P."/>
            <person name="Giuseppe L.R."/>
            <person name="Gasser R.B."/>
        </authorList>
    </citation>
    <scope>NUCLEOTIDE SEQUENCE [LARGE SCALE GENOMIC DNA]</scope>
    <source>
        <strain evidence="2">ISS37</strain>
    </source>
</reference>
<gene>
    <name evidence="2" type="ORF">T07_5452</name>
</gene>
<keyword evidence="3" id="KW-1185">Reference proteome</keyword>
<evidence type="ECO:0000256" key="1">
    <source>
        <dbReference type="SAM" id="SignalP"/>
    </source>
</evidence>
<comment type="caution">
    <text evidence="2">The sequence shown here is derived from an EMBL/GenBank/DDBJ whole genome shotgun (WGS) entry which is preliminary data.</text>
</comment>
<evidence type="ECO:0008006" key="4">
    <source>
        <dbReference type="Google" id="ProtNLM"/>
    </source>
</evidence>
<evidence type="ECO:0000313" key="2">
    <source>
        <dbReference type="EMBL" id="KRX22985.1"/>
    </source>
</evidence>
<evidence type="ECO:0000313" key="3">
    <source>
        <dbReference type="Proteomes" id="UP000054630"/>
    </source>
</evidence>
<protein>
    <recommendedName>
        <fullName evidence="4">Secreted protein</fullName>
    </recommendedName>
</protein>
<keyword evidence="1" id="KW-0732">Signal</keyword>
<feature type="chain" id="PRO_5006868590" description="Secreted protein" evidence="1">
    <location>
        <begin position="28"/>
        <end position="102"/>
    </location>
</feature>
<name>A0A0V0S8D8_9BILA</name>
<dbReference type="OrthoDB" id="10437131at2759"/>
<accession>A0A0V0S8D8</accession>
<organism evidence="2 3">
    <name type="scientific">Trichinella nelsoni</name>
    <dbReference type="NCBI Taxonomy" id="6336"/>
    <lineage>
        <taxon>Eukaryota</taxon>
        <taxon>Metazoa</taxon>
        <taxon>Ecdysozoa</taxon>
        <taxon>Nematoda</taxon>
        <taxon>Enoplea</taxon>
        <taxon>Dorylaimia</taxon>
        <taxon>Trichinellida</taxon>
        <taxon>Trichinellidae</taxon>
        <taxon>Trichinella</taxon>
    </lineage>
</organism>
<sequence length="102" mass="12062">MHKFNQAERFHLRMLLILFNRSNVILSITTIGQCEVGSDLLADRLLDVLFCRLLTEMYFFLFHEQKEQRVISSDASENVHESTLNQESCCLEKNRDKYIIIH</sequence>
<dbReference type="EMBL" id="JYDL01000027">
    <property type="protein sequence ID" value="KRX22985.1"/>
    <property type="molecule type" value="Genomic_DNA"/>
</dbReference>
<dbReference type="Proteomes" id="UP000054630">
    <property type="component" value="Unassembled WGS sequence"/>
</dbReference>
<feature type="signal peptide" evidence="1">
    <location>
        <begin position="1"/>
        <end position="27"/>
    </location>
</feature>
<dbReference type="AlphaFoldDB" id="A0A0V0S8D8"/>
<proteinExistence type="predicted"/>